<proteinExistence type="predicted"/>
<evidence type="ECO:0000313" key="2">
    <source>
        <dbReference type="Proteomes" id="UP000712600"/>
    </source>
</evidence>
<dbReference type="Proteomes" id="UP000712600">
    <property type="component" value="Unassembled WGS sequence"/>
</dbReference>
<sequence length="196" mass="22741">MKCWCIGPSFNIEFDHRSTTRKHRYSDDKYRRYVLGITVFRGHTDENGRRKFLVGKQSFLGISSENSEGLPRIKDSENIPKKHFLGLFVGISSETFREKRGIGIFRRTFAVGIFQETLALGIFRGSVSVVIFRGVMPSEYSEELRPYEYSEKHLPSKYSEEVYPSGYSKEICLRNIPRKLSSEYPEGYTSSEYSQK</sequence>
<organism evidence="1 2">
    <name type="scientific">Brassica cretica</name>
    <name type="common">Mustard</name>
    <dbReference type="NCBI Taxonomy" id="69181"/>
    <lineage>
        <taxon>Eukaryota</taxon>
        <taxon>Viridiplantae</taxon>
        <taxon>Streptophyta</taxon>
        <taxon>Embryophyta</taxon>
        <taxon>Tracheophyta</taxon>
        <taxon>Spermatophyta</taxon>
        <taxon>Magnoliopsida</taxon>
        <taxon>eudicotyledons</taxon>
        <taxon>Gunneridae</taxon>
        <taxon>Pentapetalae</taxon>
        <taxon>rosids</taxon>
        <taxon>malvids</taxon>
        <taxon>Brassicales</taxon>
        <taxon>Brassicaceae</taxon>
        <taxon>Brassiceae</taxon>
        <taxon>Brassica</taxon>
    </lineage>
</organism>
<name>A0A8S9RRF3_BRACR</name>
<protein>
    <submittedName>
        <fullName evidence="1">Uncharacterized protein</fullName>
    </submittedName>
</protein>
<dbReference type="EMBL" id="QGKX02000088">
    <property type="protein sequence ID" value="KAF3583277.1"/>
    <property type="molecule type" value="Genomic_DNA"/>
</dbReference>
<reference evidence="1" key="1">
    <citation type="submission" date="2019-12" db="EMBL/GenBank/DDBJ databases">
        <title>Genome sequencing and annotation of Brassica cretica.</title>
        <authorList>
            <person name="Studholme D.J."/>
            <person name="Sarris P."/>
        </authorList>
    </citation>
    <scope>NUCLEOTIDE SEQUENCE</scope>
    <source>
        <strain evidence="1">PFS-109/04</strain>
        <tissue evidence="1">Leaf</tissue>
    </source>
</reference>
<gene>
    <name evidence="1" type="ORF">F2Q69_00028939</name>
</gene>
<evidence type="ECO:0000313" key="1">
    <source>
        <dbReference type="EMBL" id="KAF3583277.1"/>
    </source>
</evidence>
<accession>A0A8S9RRF3</accession>
<comment type="caution">
    <text evidence="1">The sequence shown here is derived from an EMBL/GenBank/DDBJ whole genome shotgun (WGS) entry which is preliminary data.</text>
</comment>
<dbReference type="AlphaFoldDB" id="A0A8S9RRF3"/>